<sequence length="118" mass="13540">MLVVAVVAFFVGKFYGQKEIEEELYEEKSCVPKKSVVFEHQDKNAKKVVLTGDFNNWDINSDQLFDLGDGNWSITMFLEPGRYEYKFVVDDTEWIADPLAKEFVDDGYGGKRSVVVVQ</sequence>
<dbReference type="InterPro" id="IPR014756">
    <property type="entry name" value="Ig_E-set"/>
</dbReference>
<dbReference type="PANTHER" id="PTHR10343:SF84">
    <property type="entry name" value="5'-AMP-ACTIVATED PROTEIN KINASE SUBUNIT BETA-1"/>
    <property type="match status" value="1"/>
</dbReference>
<name>A0A1F7WN76_9BACT</name>
<accession>A0A1F7WN76</accession>
<dbReference type="InterPro" id="IPR013783">
    <property type="entry name" value="Ig-like_fold"/>
</dbReference>
<gene>
    <name evidence="3" type="ORF">A2008_04230</name>
</gene>
<dbReference type="STRING" id="1817813.A2008_04230"/>
<evidence type="ECO:0000256" key="1">
    <source>
        <dbReference type="ARBA" id="ARBA00010926"/>
    </source>
</evidence>
<dbReference type="Proteomes" id="UP000178735">
    <property type="component" value="Unassembled WGS sequence"/>
</dbReference>
<protein>
    <recommendedName>
        <fullName evidence="2">AMP-activated protein kinase glycogen-binding domain-containing protein</fullName>
    </recommendedName>
</protein>
<evidence type="ECO:0000259" key="2">
    <source>
        <dbReference type="Pfam" id="PF16561"/>
    </source>
</evidence>
<proteinExistence type="inferred from homology"/>
<evidence type="ECO:0000313" key="4">
    <source>
        <dbReference type="Proteomes" id="UP000178735"/>
    </source>
</evidence>
<dbReference type="CDD" id="cd07184">
    <property type="entry name" value="E_set_Isoamylase_like_N"/>
    <property type="match status" value="1"/>
</dbReference>
<dbReference type="SUPFAM" id="SSF81296">
    <property type="entry name" value="E set domains"/>
    <property type="match status" value="1"/>
</dbReference>
<feature type="domain" description="AMP-activated protein kinase glycogen-binding" evidence="2">
    <location>
        <begin position="36"/>
        <end position="116"/>
    </location>
</feature>
<dbReference type="AlphaFoldDB" id="A0A1F7WN76"/>
<dbReference type="PANTHER" id="PTHR10343">
    <property type="entry name" value="5'-AMP-ACTIVATED PROTEIN KINASE , BETA SUBUNIT"/>
    <property type="match status" value="1"/>
</dbReference>
<dbReference type="InterPro" id="IPR032640">
    <property type="entry name" value="AMPK1_CBM"/>
</dbReference>
<evidence type="ECO:0000313" key="3">
    <source>
        <dbReference type="EMBL" id="OGM03465.1"/>
    </source>
</evidence>
<dbReference type="InterPro" id="IPR050827">
    <property type="entry name" value="CRP1_MDG1_kinase"/>
</dbReference>
<organism evidence="3 4">
    <name type="scientific">Candidatus Wallbacteria bacterium GWC2_49_35</name>
    <dbReference type="NCBI Taxonomy" id="1817813"/>
    <lineage>
        <taxon>Bacteria</taxon>
        <taxon>Candidatus Walliibacteriota</taxon>
    </lineage>
</organism>
<comment type="similarity">
    <text evidence="1">Belongs to the 5'-AMP-activated protein kinase beta subunit family.</text>
</comment>
<comment type="caution">
    <text evidence="3">The sequence shown here is derived from an EMBL/GenBank/DDBJ whole genome shotgun (WGS) entry which is preliminary data.</text>
</comment>
<dbReference type="EMBL" id="MGFH01000164">
    <property type="protein sequence ID" value="OGM03465.1"/>
    <property type="molecule type" value="Genomic_DNA"/>
</dbReference>
<dbReference type="Pfam" id="PF16561">
    <property type="entry name" value="AMPK1_CBM"/>
    <property type="match status" value="1"/>
</dbReference>
<dbReference type="Gene3D" id="2.60.40.10">
    <property type="entry name" value="Immunoglobulins"/>
    <property type="match status" value="1"/>
</dbReference>
<reference evidence="3 4" key="1">
    <citation type="journal article" date="2016" name="Nat. Commun.">
        <title>Thousands of microbial genomes shed light on interconnected biogeochemical processes in an aquifer system.</title>
        <authorList>
            <person name="Anantharaman K."/>
            <person name="Brown C.T."/>
            <person name="Hug L.A."/>
            <person name="Sharon I."/>
            <person name="Castelle C.J."/>
            <person name="Probst A.J."/>
            <person name="Thomas B.C."/>
            <person name="Singh A."/>
            <person name="Wilkins M.J."/>
            <person name="Karaoz U."/>
            <person name="Brodie E.L."/>
            <person name="Williams K.H."/>
            <person name="Hubbard S.S."/>
            <person name="Banfield J.F."/>
        </authorList>
    </citation>
    <scope>NUCLEOTIDE SEQUENCE [LARGE SCALE GENOMIC DNA]</scope>
</reference>